<reference evidence="4 5" key="1">
    <citation type="submission" date="2023-02" db="EMBL/GenBank/DDBJ databases">
        <title>Streptococcus sp. Genome Sequencing and Assembly.</title>
        <authorList>
            <person name="Shore S.M."/>
            <person name="Nicholson T.L."/>
        </authorList>
    </citation>
    <scope>NUCLEOTIDE SEQUENCE [LARGE SCALE GENOMIC DNA]</scope>
    <source>
        <strain evidence="4 5">29896</strain>
    </source>
</reference>
<keyword evidence="5" id="KW-1185">Reference proteome</keyword>
<dbReference type="Proteomes" id="UP001304088">
    <property type="component" value="Chromosome"/>
</dbReference>
<evidence type="ECO:0000259" key="3">
    <source>
        <dbReference type="Pfam" id="PF13800"/>
    </source>
</evidence>
<keyword evidence="1" id="KW-0812">Transmembrane</keyword>
<dbReference type="KEGG" id="ssuv:PXH68_02795"/>
<protein>
    <submittedName>
        <fullName evidence="4">Anti sigma factor C-terminal domain-containing protein</fullName>
    </submittedName>
</protein>
<dbReference type="EMBL" id="CP118733">
    <property type="protein sequence ID" value="WNY47656.1"/>
    <property type="molecule type" value="Genomic_DNA"/>
</dbReference>
<evidence type="ECO:0000256" key="1">
    <source>
        <dbReference type="SAM" id="Phobius"/>
    </source>
</evidence>
<proteinExistence type="predicted"/>
<keyword evidence="1" id="KW-0472">Membrane</keyword>
<feature type="domain" description="Sigma factor regulator N-terminal" evidence="3">
    <location>
        <begin position="9"/>
        <end position="95"/>
    </location>
</feature>
<dbReference type="InterPro" id="IPR029101">
    <property type="entry name" value="Sigma_reg_N"/>
</dbReference>
<evidence type="ECO:0000313" key="4">
    <source>
        <dbReference type="EMBL" id="WNY47656.1"/>
    </source>
</evidence>
<dbReference type="AlphaFoldDB" id="A0AA96VG70"/>
<feature type="transmembrane region" description="Helical" evidence="1">
    <location>
        <begin position="21"/>
        <end position="40"/>
    </location>
</feature>
<sequence>MTMKTFEEVTKKSKRKNLWKTIGLSSLIGFILMLIGVQTVKIIVGAREGREVWEQTMLMEIAYPNINHDGIKIQSTSYVSGKLYFNLYKDLDGVPMAFGQHEIYYALFDSHYDFAQHIPGNTFKYLYDHTTNTKVPVFYNKNQIVWSESEIANELPYLREMSGQLVEVAISFDKKYSLAKIKEMIPSNLKQNWYWIGTEGKQNTYHYRPEQLLGLEPEDIQLVFSAMPEDYMTGMDFMKDFLESGDQKRAQYLDIPVDDLQAFVDKFGDTDFTKQEEIDQLEFAGIILTGKAEDFAQLEGKDWIYASSIGASVQNQPYYRLWEK</sequence>
<dbReference type="Pfam" id="PF13800">
    <property type="entry name" value="Sigma_reg_N"/>
    <property type="match status" value="1"/>
</dbReference>
<evidence type="ECO:0000259" key="2">
    <source>
        <dbReference type="Pfam" id="PF13791"/>
    </source>
</evidence>
<name>A0AA96VG70_9STRE</name>
<dbReference type="RefSeq" id="WP_316715828.1">
    <property type="nucleotide sequence ID" value="NZ_CP118733.1"/>
</dbReference>
<feature type="domain" description="Sigma factor regulator C-terminal" evidence="2">
    <location>
        <begin position="161"/>
        <end position="310"/>
    </location>
</feature>
<keyword evidence="1" id="KW-1133">Transmembrane helix</keyword>
<evidence type="ECO:0000313" key="5">
    <source>
        <dbReference type="Proteomes" id="UP001304088"/>
    </source>
</evidence>
<dbReference type="InterPro" id="IPR025672">
    <property type="entry name" value="Sigma_reg_C_dom"/>
</dbReference>
<accession>A0AA96VG70</accession>
<dbReference type="Pfam" id="PF13791">
    <property type="entry name" value="Sigma_reg_C"/>
    <property type="match status" value="1"/>
</dbReference>
<gene>
    <name evidence="4" type="ORF">PXH68_02795</name>
</gene>
<organism evidence="4 5">
    <name type="scientific">Streptococcus suivaginalis</name>
    <dbReference type="NCBI Taxonomy" id="3028082"/>
    <lineage>
        <taxon>Bacteria</taxon>
        <taxon>Bacillati</taxon>
        <taxon>Bacillota</taxon>
        <taxon>Bacilli</taxon>
        <taxon>Lactobacillales</taxon>
        <taxon>Streptococcaceae</taxon>
        <taxon>Streptococcus</taxon>
    </lineage>
</organism>